<accession>A0ABV8EAK3</accession>
<dbReference type="InterPro" id="IPR036736">
    <property type="entry name" value="ACP-like_sf"/>
</dbReference>
<protein>
    <recommendedName>
        <fullName evidence="3">Acyl carrier protein</fullName>
    </recommendedName>
</protein>
<dbReference type="RefSeq" id="WP_247259807.1">
    <property type="nucleotide sequence ID" value="NZ_JALJQZ010000004.1"/>
</dbReference>
<proteinExistence type="predicted"/>
<keyword evidence="2" id="KW-1185">Reference proteome</keyword>
<dbReference type="Gene3D" id="1.10.1200.10">
    <property type="entry name" value="ACP-like"/>
    <property type="match status" value="1"/>
</dbReference>
<comment type="caution">
    <text evidence="1">The sequence shown here is derived from an EMBL/GenBank/DDBJ whole genome shotgun (WGS) entry which is preliminary data.</text>
</comment>
<organism evidence="1 2">
    <name type="scientific">Rhizobium lemnae</name>
    <dbReference type="NCBI Taxonomy" id="1214924"/>
    <lineage>
        <taxon>Bacteria</taxon>
        <taxon>Pseudomonadati</taxon>
        <taxon>Pseudomonadota</taxon>
        <taxon>Alphaproteobacteria</taxon>
        <taxon>Hyphomicrobiales</taxon>
        <taxon>Rhizobiaceae</taxon>
        <taxon>Rhizobium/Agrobacterium group</taxon>
        <taxon>Rhizobium</taxon>
    </lineage>
</organism>
<evidence type="ECO:0000313" key="2">
    <source>
        <dbReference type="Proteomes" id="UP001595697"/>
    </source>
</evidence>
<sequence length="105" mass="11386">MNSTFSTMVIEAIKRQNPYLDQPVDFTLGDSAPLYTDGGPLDSLSLITVIADVEQQILKSLGRRIQIASERDLSITMSPFATLGNMVAFITQRYASACAAQKSVA</sequence>
<name>A0ABV8EAK3_9HYPH</name>
<gene>
    <name evidence="1" type="ORF">ACFOVS_15360</name>
</gene>
<evidence type="ECO:0000313" key="1">
    <source>
        <dbReference type="EMBL" id="MFC3969491.1"/>
    </source>
</evidence>
<evidence type="ECO:0008006" key="3">
    <source>
        <dbReference type="Google" id="ProtNLM"/>
    </source>
</evidence>
<dbReference type="Proteomes" id="UP001595697">
    <property type="component" value="Unassembled WGS sequence"/>
</dbReference>
<reference evidence="2" key="1">
    <citation type="journal article" date="2019" name="Int. J. Syst. Evol. Microbiol.">
        <title>The Global Catalogue of Microorganisms (GCM) 10K type strain sequencing project: providing services to taxonomists for standard genome sequencing and annotation.</title>
        <authorList>
            <consortium name="The Broad Institute Genomics Platform"/>
            <consortium name="The Broad Institute Genome Sequencing Center for Infectious Disease"/>
            <person name="Wu L."/>
            <person name="Ma J."/>
        </authorList>
    </citation>
    <scope>NUCLEOTIDE SEQUENCE [LARGE SCALE GENOMIC DNA]</scope>
    <source>
        <strain evidence="2">TBRC 5781</strain>
    </source>
</reference>
<dbReference type="EMBL" id="JBHSBD010000065">
    <property type="protein sequence ID" value="MFC3969491.1"/>
    <property type="molecule type" value="Genomic_DNA"/>
</dbReference>